<dbReference type="STRING" id="1405.B7492_17715"/>
<name>A0A090YMN0_9BACI</name>
<dbReference type="PANTHER" id="PTHR47183:SF1">
    <property type="entry name" value="GLUCOSE-1-PHOSPHATE CYTIDYLYLTRANSFERASE"/>
    <property type="match status" value="1"/>
</dbReference>
<proteinExistence type="predicted"/>
<dbReference type="NCBIfam" id="TIGR02623">
    <property type="entry name" value="G1P_cyt_trans"/>
    <property type="match status" value="1"/>
</dbReference>
<dbReference type="CDD" id="cd02524">
    <property type="entry name" value="G1P_cytidylyltransferase"/>
    <property type="match status" value="1"/>
</dbReference>
<dbReference type="PANTHER" id="PTHR47183">
    <property type="entry name" value="GLUCOSE-1-PHOSPHATE CYTIDYLYLTRANSFERASE-RELATED"/>
    <property type="match status" value="1"/>
</dbReference>
<keyword evidence="5" id="KW-1185">Reference proteome</keyword>
<evidence type="ECO:0000313" key="5">
    <source>
        <dbReference type="Proteomes" id="UP000264294"/>
    </source>
</evidence>
<dbReference type="Pfam" id="PF00483">
    <property type="entry name" value="NTP_transferase"/>
    <property type="match status" value="1"/>
</dbReference>
<dbReference type="AlphaFoldDB" id="A0A090YMN0"/>
<evidence type="ECO:0000313" key="2">
    <source>
        <dbReference type="EMBL" id="KFM99491.1"/>
    </source>
</evidence>
<dbReference type="InterPro" id="IPR013446">
    <property type="entry name" value="G1P_cyt_trans-like"/>
</dbReference>
<dbReference type="EMBL" id="JMQC01000008">
    <property type="protein sequence ID" value="KFM99491.1"/>
    <property type="molecule type" value="Genomic_DNA"/>
</dbReference>
<comment type="caution">
    <text evidence="2">The sequence shown here is derived from an EMBL/GenBank/DDBJ whole genome shotgun (WGS) entry which is preliminary data.</text>
</comment>
<dbReference type="GO" id="GO:0009243">
    <property type="term" value="P:O antigen biosynthetic process"/>
    <property type="evidence" value="ECO:0007669"/>
    <property type="project" value="InterPro"/>
</dbReference>
<protein>
    <submittedName>
        <fullName evidence="2">Glucose-1-phosphate cytidylyltransferase</fullName>
        <ecNumber evidence="2">2.7.7.33</ecNumber>
    </submittedName>
</protein>
<dbReference type="EMBL" id="QVOD01000028">
    <property type="protein sequence ID" value="RFT65103.1"/>
    <property type="molecule type" value="Genomic_DNA"/>
</dbReference>
<dbReference type="RefSeq" id="WP_042978902.1">
    <property type="nucleotide sequence ID" value="NZ_JMQC01000008.1"/>
</dbReference>
<keyword evidence="2" id="KW-0548">Nucleotidyltransferase</keyword>
<reference evidence="2 4" key="1">
    <citation type="submission" date="2014-04" db="EMBL/GenBank/DDBJ databases">
        <authorList>
            <person name="Bishop-Lilly K.A."/>
            <person name="Broomall S.M."/>
            <person name="Chain P.S."/>
            <person name="Chertkov O."/>
            <person name="Coyne S.R."/>
            <person name="Daligault H.E."/>
            <person name="Davenport K.W."/>
            <person name="Erkkila T."/>
            <person name="Frey K.G."/>
            <person name="Gibbons H.S."/>
            <person name="Gu W."/>
            <person name="Jaissle J."/>
            <person name="Johnson S.L."/>
            <person name="Koroleva G.I."/>
            <person name="Ladner J.T."/>
            <person name="Lo C.-C."/>
            <person name="Minogue T.D."/>
            <person name="Munk C."/>
            <person name="Palacios G.F."/>
            <person name="Redden C.L."/>
            <person name="Rosenzweig C.N."/>
            <person name="Scholz M.B."/>
            <person name="Teshima H."/>
            <person name="Xu Y."/>
        </authorList>
    </citation>
    <scope>NUCLEOTIDE SEQUENCE [LARGE SCALE GENOMIC DNA]</scope>
    <source>
        <strain evidence="2 4">BHP</strain>
    </source>
</reference>
<dbReference type="InterPro" id="IPR046981">
    <property type="entry name" value="G1P_cyt_trans"/>
</dbReference>
<dbReference type="Proteomes" id="UP000264294">
    <property type="component" value="Unassembled WGS sequence"/>
</dbReference>
<evidence type="ECO:0000313" key="4">
    <source>
        <dbReference type="Proteomes" id="UP000029389"/>
    </source>
</evidence>
<evidence type="ECO:0000313" key="3">
    <source>
        <dbReference type="EMBL" id="RFT65103.1"/>
    </source>
</evidence>
<keyword evidence="2" id="KW-0808">Transferase</keyword>
<gene>
    <name evidence="2" type="primary">rfbF</name>
    <name evidence="3" type="ORF">D0U04_19755</name>
    <name evidence="2" type="ORF">DJ93_196</name>
</gene>
<dbReference type="InterPro" id="IPR005835">
    <property type="entry name" value="NTP_transferase_dom"/>
</dbReference>
<organism evidence="2 4">
    <name type="scientific">Bacillus clarus</name>
    <dbReference type="NCBI Taxonomy" id="2338372"/>
    <lineage>
        <taxon>Bacteria</taxon>
        <taxon>Bacillati</taxon>
        <taxon>Bacillota</taxon>
        <taxon>Bacilli</taxon>
        <taxon>Bacillales</taxon>
        <taxon>Bacillaceae</taxon>
        <taxon>Bacillus</taxon>
        <taxon>Bacillus cereus group</taxon>
    </lineage>
</organism>
<dbReference type="Proteomes" id="UP000029389">
    <property type="component" value="Unassembled WGS sequence"/>
</dbReference>
<dbReference type="InterPro" id="IPR029044">
    <property type="entry name" value="Nucleotide-diphossugar_trans"/>
</dbReference>
<accession>A0A090YMN0</accession>
<dbReference type="GO" id="GO:0047343">
    <property type="term" value="F:glucose-1-phosphate cytidylyltransferase activity"/>
    <property type="evidence" value="ECO:0007669"/>
    <property type="project" value="UniProtKB-EC"/>
</dbReference>
<dbReference type="SUPFAM" id="SSF53448">
    <property type="entry name" value="Nucleotide-diphospho-sugar transferases"/>
    <property type="match status" value="1"/>
</dbReference>
<sequence length="255" mass="28854">MKAVILAGGYGTRIGEETHLKPKPMIEIGTKPILWHIMSLFSHYGITEFIICLGYKGYAIKEFFLNYNLHMSDFTIQLNDNTITSHSHHIEPWKVTLIDTGQNTETGGRVKRIQKYIGDESFCLTYGDGLSNVNIKTLIGFHKKHGKIATVTAVQPPGRFGSLIIDEQSVSAFKEKPLGDGGWVNGGFFVLCPEVFNYISGDTAVFETDTLVQLVNKNELSAYKHTDFWHPMDTLRDKKKLVELWESNNAPWKVW</sequence>
<reference evidence="3 5" key="2">
    <citation type="submission" date="2018-08" db="EMBL/GenBank/DDBJ databases">
        <title>Bacillus clarus sp. nov. strain PS00077A.</title>
        <authorList>
            <person name="Mendez Acevedo M."/>
            <person name="Carroll L."/>
            <person name="Mukherjee M."/>
            <person name="Wiedmann M."/>
            <person name="Kovac J."/>
        </authorList>
    </citation>
    <scope>NUCLEOTIDE SEQUENCE [LARGE SCALE GENOMIC DNA]</scope>
    <source>
        <strain evidence="3 5">PS00077A</strain>
    </source>
</reference>
<evidence type="ECO:0000259" key="1">
    <source>
        <dbReference type="Pfam" id="PF00483"/>
    </source>
</evidence>
<feature type="domain" description="Nucleotidyl transferase" evidence="1">
    <location>
        <begin position="2"/>
        <end position="229"/>
    </location>
</feature>
<dbReference type="PATRIC" id="fig|1405.8.peg.364"/>
<dbReference type="Gene3D" id="3.90.550.10">
    <property type="entry name" value="Spore Coat Polysaccharide Biosynthesis Protein SpsA, Chain A"/>
    <property type="match status" value="1"/>
</dbReference>
<dbReference type="EC" id="2.7.7.33" evidence="2"/>